<protein>
    <submittedName>
        <fullName evidence="1">Uncharacterized protein</fullName>
    </submittedName>
</protein>
<dbReference type="Proteomes" id="UP001368270">
    <property type="component" value="Unassembled WGS sequence"/>
</dbReference>
<keyword evidence="2" id="KW-1185">Reference proteome</keyword>
<reference evidence="1 2" key="1">
    <citation type="submission" date="2024-03" db="EMBL/GenBank/DDBJ databases">
        <title>Cognatishimia coralii sp. nov., a marine bacterium isolated from coral surrounding seawater.</title>
        <authorList>
            <person name="Liu X."/>
            <person name="Liu S."/>
            <person name="Sun H."/>
            <person name="Zhang Y."/>
        </authorList>
    </citation>
    <scope>NUCLEOTIDE SEQUENCE [LARGE SCALE GENOMIC DNA]</scope>
    <source>
        <strain evidence="1 2">D5M38</strain>
    </source>
</reference>
<evidence type="ECO:0000313" key="1">
    <source>
        <dbReference type="EMBL" id="MEJ5220161.1"/>
    </source>
</evidence>
<accession>A0ABU8QL46</accession>
<organism evidence="1 2">
    <name type="scientific">Cognatishimia coralii</name>
    <dbReference type="NCBI Taxonomy" id="3083254"/>
    <lineage>
        <taxon>Bacteria</taxon>
        <taxon>Pseudomonadati</taxon>
        <taxon>Pseudomonadota</taxon>
        <taxon>Alphaproteobacteria</taxon>
        <taxon>Rhodobacterales</taxon>
        <taxon>Paracoccaceae</taxon>
        <taxon>Cognatishimia</taxon>
    </lineage>
</organism>
<proteinExistence type="predicted"/>
<gene>
    <name evidence="1" type="ORF">WG622_18045</name>
</gene>
<dbReference type="EMBL" id="JBBGAZ010000018">
    <property type="protein sequence ID" value="MEJ5220161.1"/>
    <property type="molecule type" value="Genomic_DNA"/>
</dbReference>
<dbReference type="RefSeq" id="WP_339404768.1">
    <property type="nucleotide sequence ID" value="NZ_JBBGAZ010000018.1"/>
</dbReference>
<evidence type="ECO:0000313" key="2">
    <source>
        <dbReference type="Proteomes" id="UP001368270"/>
    </source>
</evidence>
<name>A0ABU8QL46_9RHOB</name>
<sequence length="69" mass="7900">MAQQTLKLNVKTGEKDGRSYWDTCGVAFVHTNDQGDITSITVRHNMFPTVEMVAFPKRDREQNDDNVIE</sequence>
<comment type="caution">
    <text evidence="1">The sequence shown here is derived from an EMBL/GenBank/DDBJ whole genome shotgun (WGS) entry which is preliminary data.</text>
</comment>